<proteinExistence type="predicted"/>
<dbReference type="GeneID" id="24129263"/>
<feature type="domain" description="FAD-binding" evidence="1">
    <location>
        <begin position="9"/>
        <end position="46"/>
    </location>
</feature>
<dbReference type="SUPFAM" id="SSF51905">
    <property type="entry name" value="FAD/NAD(P)-binding domain"/>
    <property type="match status" value="1"/>
</dbReference>
<gene>
    <name evidence="2" type="ORF">SPRG_06950</name>
</gene>
<name>A0A067C9B8_SAPPC</name>
<reference evidence="2 3" key="1">
    <citation type="journal article" date="2013" name="PLoS Genet.">
        <title>Distinctive expansion of potential virulence genes in the genome of the oomycete fish pathogen Saprolegnia parasitica.</title>
        <authorList>
            <person name="Jiang R.H."/>
            <person name="de Bruijn I."/>
            <person name="Haas B.J."/>
            <person name="Belmonte R."/>
            <person name="Lobach L."/>
            <person name="Christie J."/>
            <person name="van den Ackerveken G."/>
            <person name="Bottin A."/>
            <person name="Bulone V."/>
            <person name="Diaz-Moreno S.M."/>
            <person name="Dumas B."/>
            <person name="Fan L."/>
            <person name="Gaulin E."/>
            <person name="Govers F."/>
            <person name="Grenville-Briggs L.J."/>
            <person name="Horner N.R."/>
            <person name="Levin J.Z."/>
            <person name="Mammella M."/>
            <person name="Meijer H.J."/>
            <person name="Morris P."/>
            <person name="Nusbaum C."/>
            <person name="Oome S."/>
            <person name="Phillips A.J."/>
            <person name="van Rooyen D."/>
            <person name="Rzeszutek E."/>
            <person name="Saraiva M."/>
            <person name="Secombes C.J."/>
            <person name="Seidl M.F."/>
            <person name="Snel B."/>
            <person name="Stassen J.H."/>
            <person name="Sykes S."/>
            <person name="Tripathy S."/>
            <person name="van den Berg H."/>
            <person name="Vega-Arreguin J.C."/>
            <person name="Wawra S."/>
            <person name="Young S.K."/>
            <person name="Zeng Q."/>
            <person name="Dieguez-Uribeondo J."/>
            <person name="Russ C."/>
            <person name="Tyler B.M."/>
            <person name="van West P."/>
        </authorList>
    </citation>
    <scope>NUCLEOTIDE SEQUENCE [LARGE SCALE GENOMIC DNA]</scope>
    <source>
        <strain evidence="2 3">CBS 223.65</strain>
    </source>
</reference>
<dbReference type="InterPro" id="IPR002938">
    <property type="entry name" value="FAD-bd"/>
</dbReference>
<dbReference type="Proteomes" id="UP000030745">
    <property type="component" value="Unassembled WGS sequence"/>
</dbReference>
<protein>
    <recommendedName>
        <fullName evidence="1">FAD-binding domain-containing protein</fullName>
    </recommendedName>
</protein>
<evidence type="ECO:0000313" key="2">
    <source>
        <dbReference type="EMBL" id="KDO27364.1"/>
    </source>
</evidence>
<organism evidence="2 3">
    <name type="scientific">Saprolegnia parasitica (strain CBS 223.65)</name>
    <dbReference type="NCBI Taxonomy" id="695850"/>
    <lineage>
        <taxon>Eukaryota</taxon>
        <taxon>Sar</taxon>
        <taxon>Stramenopiles</taxon>
        <taxon>Oomycota</taxon>
        <taxon>Saprolegniomycetes</taxon>
        <taxon>Saprolegniales</taxon>
        <taxon>Saprolegniaceae</taxon>
        <taxon>Saprolegnia</taxon>
    </lineage>
</organism>
<feature type="non-terminal residue" evidence="2">
    <location>
        <position position="140"/>
    </location>
</feature>
<dbReference type="OrthoDB" id="10016252at2759"/>
<accession>A0A067C9B8</accession>
<dbReference type="EMBL" id="KK583217">
    <property type="protein sequence ID" value="KDO27364.1"/>
    <property type="molecule type" value="Genomic_DNA"/>
</dbReference>
<dbReference type="AlphaFoldDB" id="A0A067C9B8"/>
<dbReference type="InterPro" id="IPR036188">
    <property type="entry name" value="FAD/NAD-bd_sf"/>
</dbReference>
<dbReference type="GO" id="GO:0071949">
    <property type="term" value="F:FAD binding"/>
    <property type="evidence" value="ECO:0007669"/>
    <property type="project" value="InterPro"/>
</dbReference>
<dbReference type="VEuPathDB" id="FungiDB:SPRG_06950"/>
<dbReference type="RefSeq" id="XP_012201805.1">
    <property type="nucleotide sequence ID" value="XM_012346415.1"/>
</dbReference>
<sequence>MPSSAIPSRVDVLIVGAGPTGLTLAAELVRQGVTNVAIVDRAPALVMQTKPRCSGRGRSSCSKPTMASSTLCTSDASAPVGRRFVTEAALSTRCRWTHTWTRRTRMGSSRSNGIPSSALPRTLKSTLRSIGRRRYRATPA</sequence>
<keyword evidence="3" id="KW-1185">Reference proteome</keyword>
<dbReference type="Pfam" id="PF01494">
    <property type="entry name" value="FAD_binding_3"/>
    <property type="match status" value="1"/>
</dbReference>
<dbReference type="Gene3D" id="3.50.50.60">
    <property type="entry name" value="FAD/NAD(P)-binding domain"/>
    <property type="match status" value="1"/>
</dbReference>
<evidence type="ECO:0000259" key="1">
    <source>
        <dbReference type="Pfam" id="PF01494"/>
    </source>
</evidence>
<dbReference type="KEGG" id="spar:SPRG_06950"/>
<evidence type="ECO:0000313" key="3">
    <source>
        <dbReference type="Proteomes" id="UP000030745"/>
    </source>
</evidence>